<keyword evidence="3" id="KW-1185">Reference proteome</keyword>
<proteinExistence type="predicted"/>
<evidence type="ECO:0000313" key="3">
    <source>
        <dbReference type="Proteomes" id="UP001206821"/>
    </source>
</evidence>
<sequence>MVLLGTIVNAALIVVGTLLGLLFHRIPERMKETVTAAIGLAVVVLGVQMGLKSENFLIVIGSLVAGAALGEWWKLDEKLNEVGYQLERRIGGKSKSSIAEGFITATLIFVIGAMAVIGALDSGLRGDHDVLYTKGLIDGFTALVLASSLGIGVMFSAVPVLLYQGAIALLAIQIMKVVPESLMDSFILEMTATGGVMIVAIGLNLAGITRIRVANLLPGILVVALIVSILHMLS</sequence>
<comment type="caution">
    <text evidence="2">The sequence shown here is derived from an EMBL/GenBank/DDBJ whole genome shotgun (WGS) entry which is preliminary data.</text>
</comment>
<keyword evidence="1" id="KW-0472">Membrane</keyword>
<evidence type="ECO:0000313" key="2">
    <source>
        <dbReference type="EMBL" id="MCT4794250.1"/>
    </source>
</evidence>
<reference evidence="2 3" key="1">
    <citation type="submission" date="2022-07" db="EMBL/GenBank/DDBJ databases">
        <title>Genomic and pangenome structural analysis of the polyextremophile Exiguobacterium.</title>
        <authorList>
            <person name="Shen L."/>
        </authorList>
    </citation>
    <scope>NUCLEOTIDE SEQUENCE [LARGE SCALE GENOMIC DNA]</scope>
    <source>
        <strain evidence="2 3">12_1</strain>
    </source>
</reference>
<dbReference type="EMBL" id="JANIEK010000003">
    <property type="protein sequence ID" value="MCT4794250.1"/>
    <property type="molecule type" value="Genomic_DNA"/>
</dbReference>
<organism evidence="2 3">
    <name type="scientific">Exiguobacterium alkaliphilum</name>
    <dbReference type="NCBI Taxonomy" id="1428684"/>
    <lineage>
        <taxon>Bacteria</taxon>
        <taxon>Bacillati</taxon>
        <taxon>Bacillota</taxon>
        <taxon>Bacilli</taxon>
        <taxon>Bacillales</taxon>
        <taxon>Bacillales Family XII. Incertae Sedis</taxon>
        <taxon>Exiguobacterium</taxon>
    </lineage>
</organism>
<dbReference type="InterPro" id="IPR007563">
    <property type="entry name" value="DUF554"/>
</dbReference>
<feature type="transmembrane region" description="Helical" evidence="1">
    <location>
        <begin position="6"/>
        <end position="26"/>
    </location>
</feature>
<protein>
    <submittedName>
        <fullName evidence="2">DUF554 domain-containing protein</fullName>
    </submittedName>
</protein>
<dbReference type="Pfam" id="PF04474">
    <property type="entry name" value="DUF554"/>
    <property type="match status" value="1"/>
</dbReference>
<feature type="transmembrane region" description="Helical" evidence="1">
    <location>
        <begin position="186"/>
        <end position="207"/>
    </location>
</feature>
<feature type="transmembrane region" description="Helical" evidence="1">
    <location>
        <begin position="57"/>
        <end position="75"/>
    </location>
</feature>
<dbReference type="RefSeq" id="WP_034806915.1">
    <property type="nucleotide sequence ID" value="NZ_CP073101.1"/>
</dbReference>
<keyword evidence="1" id="KW-0812">Transmembrane</keyword>
<feature type="transmembrane region" description="Helical" evidence="1">
    <location>
        <begin position="213"/>
        <end position="233"/>
    </location>
</feature>
<keyword evidence="1" id="KW-1133">Transmembrane helix</keyword>
<feature type="transmembrane region" description="Helical" evidence="1">
    <location>
        <begin position="33"/>
        <end position="51"/>
    </location>
</feature>
<gene>
    <name evidence="2" type="ORF">NQG31_01775</name>
</gene>
<feature type="transmembrane region" description="Helical" evidence="1">
    <location>
        <begin position="96"/>
        <end position="120"/>
    </location>
</feature>
<dbReference type="PANTHER" id="PTHR36111">
    <property type="entry name" value="INNER MEMBRANE PROTEIN-RELATED"/>
    <property type="match status" value="1"/>
</dbReference>
<dbReference type="Proteomes" id="UP001206821">
    <property type="component" value="Unassembled WGS sequence"/>
</dbReference>
<name>A0ABT2KXI1_9BACL</name>
<dbReference type="PANTHER" id="PTHR36111:SF2">
    <property type="entry name" value="INNER MEMBRANE PROTEIN"/>
    <property type="match status" value="1"/>
</dbReference>
<feature type="transmembrane region" description="Helical" evidence="1">
    <location>
        <begin position="140"/>
        <end position="165"/>
    </location>
</feature>
<evidence type="ECO:0000256" key="1">
    <source>
        <dbReference type="SAM" id="Phobius"/>
    </source>
</evidence>
<accession>A0ABT2KXI1</accession>